<reference evidence="1 2" key="1">
    <citation type="submission" date="2024-04" db="EMBL/GenBank/DDBJ databases">
        <authorList>
            <person name="Rising A."/>
            <person name="Reimegard J."/>
            <person name="Sonavane S."/>
            <person name="Akerstrom W."/>
            <person name="Nylinder S."/>
            <person name="Hedman E."/>
            <person name="Kallberg Y."/>
        </authorList>
    </citation>
    <scope>NUCLEOTIDE SEQUENCE [LARGE SCALE GENOMIC DNA]</scope>
</reference>
<keyword evidence="2" id="KW-1185">Reference proteome</keyword>
<accession>A0AAV2AH76</accession>
<proteinExistence type="predicted"/>
<comment type="caution">
    <text evidence="1">The sequence shown here is derived from an EMBL/GenBank/DDBJ whole genome shotgun (WGS) entry which is preliminary data.</text>
</comment>
<evidence type="ECO:0000313" key="2">
    <source>
        <dbReference type="Proteomes" id="UP001497382"/>
    </source>
</evidence>
<evidence type="ECO:0000313" key="1">
    <source>
        <dbReference type="EMBL" id="CAL1283280.1"/>
    </source>
</evidence>
<name>A0AAV2AH76_9ARAC</name>
<evidence type="ECO:0008006" key="3">
    <source>
        <dbReference type="Google" id="ProtNLM"/>
    </source>
</evidence>
<dbReference type="AlphaFoldDB" id="A0AAV2AH76"/>
<gene>
    <name evidence="1" type="ORF">LARSCL_LOCUS12499</name>
</gene>
<dbReference type="Proteomes" id="UP001497382">
    <property type="component" value="Unassembled WGS sequence"/>
</dbReference>
<sequence>MRWNIKWNNISEPRSIRPQSPDPEIKPKRPLIAMGSKELSAGFKSSMCGFTFFKICHAMFANVFLKYLNINLQEISMFYACVLEMRWNIKWNNISEPRSIRPQSPDPEIKPKRPLIAMGTLSLFDPTHPGGWSQQHVVLLRSIFCGQDRSAEACFPAETSSSRFRPDVWNLFKKCLDDGNYLKNPFKWIKVSLFFSDIGNHMQKLQISENVGFKRMWKMKMIDDNKKQCLSTMTKIAEERHIVRVQAERRRTPRKS</sequence>
<protein>
    <recommendedName>
        <fullName evidence="3">LAGLIDADG homing endonuclease</fullName>
    </recommendedName>
</protein>
<dbReference type="EMBL" id="CAXIEN010000166">
    <property type="protein sequence ID" value="CAL1283280.1"/>
    <property type="molecule type" value="Genomic_DNA"/>
</dbReference>
<organism evidence="1 2">
    <name type="scientific">Larinioides sclopetarius</name>
    <dbReference type="NCBI Taxonomy" id="280406"/>
    <lineage>
        <taxon>Eukaryota</taxon>
        <taxon>Metazoa</taxon>
        <taxon>Ecdysozoa</taxon>
        <taxon>Arthropoda</taxon>
        <taxon>Chelicerata</taxon>
        <taxon>Arachnida</taxon>
        <taxon>Araneae</taxon>
        <taxon>Araneomorphae</taxon>
        <taxon>Entelegynae</taxon>
        <taxon>Araneoidea</taxon>
        <taxon>Araneidae</taxon>
        <taxon>Larinioides</taxon>
    </lineage>
</organism>